<dbReference type="EMBL" id="JBHRXI010000016">
    <property type="protein sequence ID" value="MFC3615061.1"/>
    <property type="molecule type" value="Genomic_DNA"/>
</dbReference>
<dbReference type="Proteomes" id="UP001595629">
    <property type="component" value="Unassembled WGS sequence"/>
</dbReference>
<organism evidence="1 2">
    <name type="scientific">Lutimaribacter marinistellae</name>
    <dbReference type="NCBI Taxonomy" id="1820329"/>
    <lineage>
        <taxon>Bacteria</taxon>
        <taxon>Pseudomonadati</taxon>
        <taxon>Pseudomonadota</taxon>
        <taxon>Alphaproteobacteria</taxon>
        <taxon>Rhodobacterales</taxon>
        <taxon>Roseobacteraceae</taxon>
        <taxon>Lutimaribacter</taxon>
    </lineage>
</organism>
<sequence length="167" mass="18602">MSRSNIQLFGMETVSDYLALCVEAVHDLKGQEDSVLKGFAAILALNHMADWLRYKLSESERVQLGLPNKPLDDPVASFFEKQNGDLVLVRQIANGFKHLRPVHSTQRVAGYGVGPYGIGPFGAPYLLIDLGDDKDSSERWCVGLDLCQRVLDWWQAVLMPIVKKEGS</sequence>
<evidence type="ECO:0000313" key="2">
    <source>
        <dbReference type="Proteomes" id="UP001595629"/>
    </source>
</evidence>
<reference evidence="2" key="1">
    <citation type="journal article" date="2019" name="Int. J. Syst. Evol. Microbiol.">
        <title>The Global Catalogue of Microorganisms (GCM) 10K type strain sequencing project: providing services to taxonomists for standard genome sequencing and annotation.</title>
        <authorList>
            <consortium name="The Broad Institute Genomics Platform"/>
            <consortium name="The Broad Institute Genome Sequencing Center for Infectious Disease"/>
            <person name="Wu L."/>
            <person name="Ma J."/>
        </authorList>
    </citation>
    <scope>NUCLEOTIDE SEQUENCE [LARGE SCALE GENOMIC DNA]</scope>
    <source>
        <strain evidence="2">KCTC 42911</strain>
    </source>
</reference>
<evidence type="ECO:0000313" key="1">
    <source>
        <dbReference type="EMBL" id="MFC3615061.1"/>
    </source>
</evidence>
<name>A0ABV7THJ2_9RHOB</name>
<comment type="caution">
    <text evidence="1">The sequence shown here is derived from an EMBL/GenBank/DDBJ whole genome shotgun (WGS) entry which is preliminary data.</text>
</comment>
<gene>
    <name evidence="1" type="ORF">ACFORG_14935</name>
</gene>
<accession>A0ABV7THJ2</accession>
<keyword evidence="2" id="KW-1185">Reference proteome</keyword>
<proteinExistence type="predicted"/>
<dbReference type="RefSeq" id="WP_386736331.1">
    <property type="nucleotide sequence ID" value="NZ_JBHRXI010000016.1"/>
</dbReference>
<protein>
    <submittedName>
        <fullName evidence="1">Uncharacterized protein</fullName>
    </submittedName>
</protein>